<dbReference type="EMBL" id="QKKF02035872">
    <property type="protein sequence ID" value="RZF32856.1"/>
    <property type="molecule type" value="Genomic_DNA"/>
</dbReference>
<sequence length="582" mass="66001">MQCSNFFVVIVFVFIGQIDEHEVQVQAYRLDKRDCVVQDSNQNTYIGLKKLSMLNKVPFCSYQGIPYAEPPTGNRRFKDPIAVEPWGEERDARVEGSECMQIEPLFSMGKVIGSEDCLYLNVYTQHRSNASHPPKLKAVMVWIHGGGFVFGSGSGSIYGPDFLIDHNIVLVTFNYRLGAFGFLNLRNKDVPGNAGLKDQVLVLKWVQKNIQSFGGDPNSVTLFGESAGASSIQLHMMSSLSTGLFHRVIMQSGSVYCPWTFVRDPLERAYQLANHLKLNSTDPSKLVQVLRNVSSYQLTVTQSELMKTEDMDRGFYFPFIPSTELTGTGTNFITEHPDLLLKSGRFMKVPTIVGVNSREGIMVLLGKNATPEVLETVDKNFQRVVPDILNLTPNSTKFKEVTDKIKRFYFRGGQLSWDSLENYVDLMGDIYFVAPIYRSMMNMIKKSPEPVYCYEFAFEGSRGLAKALTIAALPNVANISGVSHYDDIAYLFPVAIQGWEQEIVSSSMDRKTIDRLTMLWTNFAKTGNPNGSGFSLWDPHHPSRERYLYIGNDLEVRHRLFFQHRMNFWKDIYDNHSNNTEV</sequence>
<gene>
    <name evidence="8" type="ORF">LSTR_LSTR009407</name>
</gene>
<keyword evidence="3" id="KW-0719">Serine esterase</keyword>
<dbReference type="EC" id="3.1.1.-" evidence="6"/>
<dbReference type="SMR" id="A0A482WHZ5"/>
<dbReference type="InterPro" id="IPR029058">
    <property type="entry name" value="AB_hydrolase_fold"/>
</dbReference>
<dbReference type="GO" id="GO:0052689">
    <property type="term" value="F:carboxylic ester hydrolase activity"/>
    <property type="evidence" value="ECO:0007669"/>
    <property type="project" value="UniProtKB-KW"/>
</dbReference>
<dbReference type="InterPro" id="IPR002018">
    <property type="entry name" value="CarbesteraseB"/>
</dbReference>
<name>A0A482WHZ5_LAOST</name>
<evidence type="ECO:0000259" key="7">
    <source>
        <dbReference type="Pfam" id="PF00135"/>
    </source>
</evidence>
<dbReference type="FunCoup" id="A0A482WHZ5">
    <property type="interactions" value="14"/>
</dbReference>
<feature type="signal peptide" evidence="6">
    <location>
        <begin position="1"/>
        <end position="20"/>
    </location>
</feature>
<evidence type="ECO:0000256" key="1">
    <source>
        <dbReference type="ARBA" id="ARBA00005964"/>
    </source>
</evidence>
<feature type="domain" description="Carboxylesterase type B" evidence="7">
    <location>
        <begin position="56"/>
        <end position="569"/>
    </location>
</feature>
<dbReference type="STRING" id="195883.A0A482WHZ5"/>
<dbReference type="PANTHER" id="PTHR43142">
    <property type="entry name" value="CARBOXYLIC ESTER HYDROLASE"/>
    <property type="match status" value="1"/>
</dbReference>
<dbReference type="PROSITE" id="PS00941">
    <property type="entry name" value="CARBOXYLESTERASE_B_2"/>
    <property type="match status" value="1"/>
</dbReference>
<dbReference type="InterPro" id="IPR019826">
    <property type="entry name" value="Carboxylesterase_B_AS"/>
</dbReference>
<organism evidence="8 9">
    <name type="scientific">Laodelphax striatellus</name>
    <name type="common">Small brown planthopper</name>
    <name type="synonym">Delphax striatella</name>
    <dbReference type="NCBI Taxonomy" id="195883"/>
    <lineage>
        <taxon>Eukaryota</taxon>
        <taxon>Metazoa</taxon>
        <taxon>Ecdysozoa</taxon>
        <taxon>Arthropoda</taxon>
        <taxon>Hexapoda</taxon>
        <taxon>Insecta</taxon>
        <taxon>Pterygota</taxon>
        <taxon>Neoptera</taxon>
        <taxon>Paraneoptera</taxon>
        <taxon>Hemiptera</taxon>
        <taxon>Auchenorrhyncha</taxon>
        <taxon>Fulgoroidea</taxon>
        <taxon>Delphacidae</taxon>
        <taxon>Criomorphinae</taxon>
        <taxon>Laodelphax</taxon>
    </lineage>
</organism>
<dbReference type="Proteomes" id="UP000291343">
    <property type="component" value="Unassembled WGS sequence"/>
</dbReference>
<evidence type="ECO:0000256" key="2">
    <source>
        <dbReference type="ARBA" id="ARBA00010515"/>
    </source>
</evidence>
<feature type="chain" id="PRO_5019615647" description="Carboxylic ester hydrolase" evidence="6">
    <location>
        <begin position="21"/>
        <end position="582"/>
    </location>
</feature>
<evidence type="ECO:0000256" key="6">
    <source>
        <dbReference type="RuleBase" id="RU361235"/>
    </source>
</evidence>
<proteinExistence type="inferred from homology"/>
<evidence type="ECO:0000313" key="8">
    <source>
        <dbReference type="EMBL" id="RZF32856.1"/>
    </source>
</evidence>
<keyword evidence="4 6" id="KW-0378">Hydrolase</keyword>
<dbReference type="InterPro" id="IPR002168">
    <property type="entry name" value="Lipase_GDXG_HIS_AS"/>
</dbReference>
<keyword evidence="5" id="KW-0325">Glycoprotein</keyword>
<evidence type="ECO:0000256" key="4">
    <source>
        <dbReference type="ARBA" id="ARBA00022801"/>
    </source>
</evidence>
<dbReference type="InParanoid" id="A0A482WHZ5"/>
<evidence type="ECO:0000256" key="3">
    <source>
        <dbReference type="ARBA" id="ARBA00022487"/>
    </source>
</evidence>
<comment type="similarity">
    <text evidence="2">Belongs to the 'GDXG' lipolytic enzyme family.</text>
</comment>
<keyword evidence="9" id="KW-1185">Reference proteome</keyword>
<dbReference type="OrthoDB" id="19653at2759"/>
<dbReference type="InterPro" id="IPR019819">
    <property type="entry name" value="Carboxylesterase_B_CS"/>
</dbReference>
<dbReference type="PANTHER" id="PTHR43142:SF1">
    <property type="entry name" value="CARBOXYLIC ESTER HYDROLASE"/>
    <property type="match status" value="1"/>
</dbReference>
<reference evidence="8 9" key="1">
    <citation type="journal article" date="2017" name="Gigascience">
        <title>Genome sequence of the small brown planthopper, Laodelphax striatellus.</title>
        <authorList>
            <person name="Zhu J."/>
            <person name="Jiang F."/>
            <person name="Wang X."/>
            <person name="Yang P."/>
            <person name="Bao Y."/>
            <person name="Zhao W."/>
            <person name="Wang W."/>
            <person name="Lu H."/>
            <person name="Wang Q."/>
            <person name="Cui N."/>
            <person name="Li J."/>
            <person name="Chen X."/>
            <person name="Luo L."/>
            <person name="Yu J."/>
            <person name="Kang L."/>
            <person name="Cui F."/>
        </authorList>
    </citation>
    <scope>NUCLEOTIDE SEQUENCE [LARGE SCALE GENOMIC DNA]</scope>
    <source>
        <strain evidence="8">Lst14</strain>
    </source>
</reference>
<evidence type="ECO:0000256" key="5">
    <source>
        <dbReference type="ARBA" id="ARBA00023180"/>
    </source>
</evidence>
<comment type="caution">
    <text evidence="8">The sequence shown here is derived from an EMBL/GenBank/DDBJ whole genome shotgun (WGS) entry which is preliminary data.</text>
</comment>
<dbReference type="PROSITE" id="PS00122">
    <property type="entry name" value="CARBOXYLESTERASE_B_1"/>
    <property type="match status" value="1"/>
</dbReference>
<dbReference type="AlphaFoldDB" id="A0A482WHZ5"/>
<dbReference type="PROSITE" id="PS01173">
    <property type="entry name" value="LIPASE_GDXG_HIS"/>
    <property type="match status" value="1"/>
</dbReference>
<dbReference type="SUPFAM" id="SSF53474">
    <property type="entry name" value="alpha/beta-Hydrolases"/>
    <property type="match status" value="1"/>
</dbReference>
<accession>A0A482WHZ5</accession>
<dbReference type="Pfam" id="PF00135">
    <property type="entry name" value="COesterase"/>
    <property type="match status" value="1"/>
</dbReference>
<keyword evidence="6" id="KW-0732">Signal</keyword>
<protein>
    <recommendedName>
        <fullName evidence="6">Carboxylic ester hydrolase</fullName>
        <ecNumber evidence="6">3.1.1.-</ecNumber>
    </recommendedName>
</protein>
<comment type="similarity">
    <text evidence="1 6">Belongs to the type-B carboxylesterase/lipase family.</text>
</comment>
<evidence type="ECO:0000313" key="9">
    <source>
        <dbReference type="Proteomes" id="UP000291343"/>
    </source>
</evidence>
<dbReference type="Gene3D" id="3.40.50.1820">
    <property type="entry name" value="alpha/beta hydrolase"/>
    <property type="match status" value="1"/>
</dbReference>